<evidence type="ECO:0000256" key="1">
    <source>
        <dbReference type="ARBA" id="ARBA00022694"/>
    </source>
</evidence>
<accession>A0A1F2PM12</accession>
<organism evidence="3 4">
    <name type="scientific">Acetobacterium wieringae</name>
    <dbReference type="NCBI Taxonomy" id="52694"/>
    <lineage>
        <taxon>Bacteria</taxon>
        <taxon>Bacillati</taxon>
        <taxon>Bacillota</taxon>
        <taxon>Clostridia</taxon>
        <taxon>Eubacteriales</taxon>
        <taxon>Eubacteriaceae</taxon>
        <taxon>Acetobacterium</taxon>
    </lineage>
</organism>
<keyword evidence="2" id="KW-0963">Cytoplasm</keyword>
<dbReference type="NCBIfam" id="NF010191">
    <property type="entry name" value="PRK13670.1"/>
    <property type="match status" value="1"/>
</dbReference>
<keyword evidence="1 2" id="KW-0819">tRNA processing</keyword>
<comment type="subcellular location">
    <subcellularLocation>
        <location evidence="2">Cytoplasm</location>
    </subcellularLocation>
</comment>
<evidence type="ECO:0000313" key="3">
    <source>
        <dbReference type="EMBL" id="OFV72418.1"/>
    </source>
</evidence>
<dbReference type="STRING" id="52694.ACWI_00210"/>
<feature type="binding site" evidence="2">
    <location>
        <position position="163"/>
    </location>
    <ligand>
        <name>ATP</name>
        <dbReference type="ChEBI" id="CHEBI:30616"/>
    </ligand>
</feature>
<sequence length="423" mass="47833">MKILGIIAEYNPFHLGHAWQIQTSKKESQCDAVMVLMSGSLTQRGEFAILNKWERARLALTAGVDLVCELPFGYACQSAETFAHGGIKIFNATGVIDVLSFGSEFGHIRPLNNLAEILVQEPAEFKNFLKLELATGVSFPRARELAIRSYLGHEASNLLKTPNNILALEYLKALHKTQSTIDSMTVKRQGADYHSVLPSKYLSASGIRSILKDALVHPESATAILRSLDNRLPYLPELLINSFNKNYNLQGDDYFLNALRLQILSHDVHHLRNTPYVNEGLEHKIRDALKIATSLDECVNKIISKRIPQTRVRRILCNRLLELDKESLNLFQADSFVPYLRVLGFNQTGAAILKAIKNQGRLPILSSLKKSRFNLTPLQKKMLNYDCRATDLHNQFYETVYRYHQDYTQSPVQGSPKTWPANQ</sequence>
<keyword evidence="2" id="KW-0694">RNA-binding</keyword>
<dbReference type="RefSeq" id="WP_070369420.1">
    <property type="nucleotide sequence ID" value="NZ_LKEU01000009.1"/>
</dbReference>
<keyword evidence="2" id="KW-0436">Ligase</keyword>
<evidence type="ECO:0000256" key="2">
    <source>
        <dbReference type="HAMAP-Rule" id="MF_01539"/>
    </source>
</evidence>
<comment type="function">
    <text evidence="2">Catalyzes the formation of N(4)-acetylcytidine (ac(4)C) at the wobble position of elongator tRNA(Met), using acetate and ATP as substrates. First activates an acetate ion to form acetyladenylate (Ac-AMP) and then transfers the acetyl group to tRNA to form ac(4)C34.</text>
</comment>
<comment type="catalytic activity">
    <reaction evidence="2">
        <text>cytidine(34) in elongator tRNA(Met) + acetate + ATP = N(4)-acetylcytidine(34) in elongator tRNA(Met) + AMP + diphosphate</text>
        <dbReference type="Rhea" id="RHEA:58144"/>
        <dbReference type="Rhea" id="RHEA-COMP:10693"/>
        <dbReference type="Rhea" id="RHEA-COMP:10694"/>
        <dbReference type="ChEBI" id="CHEBI:30089"/>
        <dbReference type="ChEBI" id="CHEBI:30616"/>
        <dbReference type="ChEBI" id="CHEBI:33019"/>
        <dbReference type="ChEBI" id="CHEBI:74900"/>
        <dbReference type="ChEBI" id="CHEBI:82748"/>
        <dbReference type="ChEBI" id="CHEBI:456215"/>
    </reaction>
</comment>
<dbReference type="EMBL" id="LKEU01000009">
    <property type="protein sequence ID" value="OFV72418.1"/>
    <property type="molecule type" value="Genomic_DNA"/>
</dbReference>
<dbReference type="GO" id="GO:0016879">
    <property type="term" value="F:ligase activity, forming carbon-nitrogen bonds"/>
    <property type="evidence" value="ECO:0007669"/>
    <property type="project" value="UniProtKB-UniRule"/>
</dbReference>
<dbReference type="GO" id="GO:0005524">
    <property type="term" value="F:ATP binding"/>
    <property type="evidence" value="ECO:0007669"/>
    <property type="project" value="UniProtKB-KW"/>
</dbReference>
<dbReference type="InterPro" id="IPR008513">
    <property type="entry name" value="tRNA(Met)_cyd_acetate_ligase"/>
</dbReference>
<protein>
    <recommendedName>
        <fullName evidence="2">tRNA(Met) cytidine acetate ligase</fullName>
        <ecNumber evidence="2">6.3.4.-</ecNumber>
    </recommendedName>
</protein>
<keyword evidence="2" id="KW-0067">ATP-binding</keyword>
<reference evidence="3 4" key="1">
    <citation type="submission" date="2015-09" db="EMBL/GenBank/DDBJ databases">
        <title>Genome sequence of Acetobacterium wieringae DSM 1911.</title>
        <authorList>
            <person name="Poehlein A."/>
            <person name="Bengelsdorf F.R."/>
            <person name="Schiel-Bengelsdorf B."/>
            <person name="Duerre P."/>
            <person name="Daniel R."/>
        </authorList>
    </citation>
    <scope>NUCLEOTIDE SEQUENCE [LARGE SCALE GENOMIC DNA]</scope>
    <source>
        <strain evidence="3 4">DSM 1911</strain>
    </source>
</reference>
<dbReference type="InterPro" id="IPR014729">
    <property type="entry name" value="Rossmann-like_a/b/a_fold"/>
</dbReference>
<keyword evidence="2" id="KW-0547">Nucleotide-binding</keyword>
<dbReference type="Gene3D" id="3.40.50.620">
    <property type="entry name" value="HUPs"/>
    <property type="match status" value="1"/>
</dbReference>
<evidence type="ECO:0000313" key="4">
    <source>
        <dbReference type="Proteomes" id="UP000176244"/>
    </source>
</evidence>
<proteinExistence type="inferred from homology"/>
<keyword evidence="2" id="KW-0820">tRNA-binding</keyword>
<dbReference type="GO" id="GO:0000049">
    <property type="term" value="F:tRNA binding"/>
    <property type="evidence" value="ECO:0007669"/>
    <property type="project" value="UniProtKB-KW"/>
</dbReference>
<dbReference type="GO" id="GO:0005737">
    <property type="term" value="C:cytoplasm"/>
    <property type="evidence" value="ECO:0007669"/>
    <property type="project" value="UniProtKB-SubCell"/>
</dbReference>
<feature type="binding site" evidence="2">
    <location>
        <begin position="7"/>
        <end position="20"/>
    </location>
    <ligand>
        <name>ATP</name>
        <dbReference type="ChEBI" id="CHEBI:30616"/>
    </ligand>
</feature>
<dbReference type="Pfam" id="PF05636">
    <property type="entry name" value="HIGH_NTase1"/>
    <property type="match status" value="1"/>
</dbReference>
<dbReference type="SUPFAM" id="SSF52374">
    <property type="entry name" value="Nucleotidylyl transferase"/>
    <property type="match status" value="1"/>
</dbReference>
<feature type="binding site" evidence="2">
    <location>
        <position position="188"/>
    </location>
    <ligand>
        <name>ATP</name>
        <dbReference type="ChEBI" id="CHEBI:30616"/>
    </ligand>
</feature>
<dbReference type="HAMAP" id="MF_01539">
    <property type="entry name" value="TmcAL"/>
    <property type="match status" value="1"/>
</dbReference>
<dbReference type="EC" id="6.3.4.-" evidence="2"/>
<feature type="binding site" evidence="2">
    <location>
        <position position="102"/>
    </location>
    <ligand>
        <name>ATP</name>
        <dbReference type="ChEBI" id="CHEBI:30616"/>
    </ligand>
</feature>
<gene>
    <name evidence="2" type="primary">tmcAL</name>
    <name evidence="3" type="ORF">ACWI_00210</name>
</gene>
<comment type="caution">
    <text evidence="3">The sequence shown here is derived from an EMBL/GenBank/DDBJ whole genome shotgun (WGS) entry which is preliminary data.</text>
</comment>
<comment type="similarity">
    <text evidence="2">Belongs to the TmcAL family.</text>
</comment>
<dbReference type="PANTHER" id="PTHR37825:SF1">
    <property type="entry name" value="TRNA(MET) CYTIDINE ACETATE LIGASE"/>
    <property type="match status" value="1"/>
</dbReference>
<name>A0A1F2PM12_9FIRM</name>
<comment type="caution">
    <text evidence="2">Lacks conserved residue(s) required for the propagation of feature annotation.</text>
</comment>
<dbReference type="GO" id="GO:0006400">
    <property type="term" value="P:tRNA modification"/>
    <property type="evidence" value="ECO:0007669"/>
    <property type="project" value="UniProtKB-UniRule"/>
</dbReference>
<dbReference type="AlphaFoldDB" id="A0A1F2PM12"/>
<dbReference type="PANTHER" id="PTHR37825">
    <property type="entry name" value="TRNA(MET) CYTIDINE ACETATE LIGASE"/>
    <property type="match status" value="1"/>
</dbReference>
<dbReference type="OrthoDB" id="9769796at2"/>
<dbReference type="Proteomes" id="UP000176244">
    <property type="component" value="Unassembled WGS sequence"/>
</dbReference>